<keyword evidence="1" id="KW-0012">Acyltransferase</keyword>
<dbReference type="AlphaFoldDB" id="A0A2P5D890"/>
<dbReference type="SUPFAM" id="SSF55729">
    <property type="entry name" value="Acyl-CoA N-acyltransferases (Nat)"/>
    <property type="match status" value="1"/>
</dbReference>
<proteinExistence type="predicted"/>
<sequence>MDRVEGFVLPENKASQKVTGKAGFVKEGLLS</sequence>
<dbReference type="Proteomes" id="UP000237000">
    <property type="component" value="Unassembled WGS sequence"/>
</dbReference>
<dbReference type="GO" id="GO:0016746">
    <property type="term" value="F:acyltransferase activity"/>
    <property type="evidence" value="ECO:0007669"/>
    <property type="project" value="UniProtKB-KW"/>
</dbReference>
<name>A0A2P5D890_TREOI</name>
<protein>
    <submittedName>
        <fullName evidence="1">Acyl-CoA N-acyltransferase</fullName>
    </submittedName>
</protein>
<keyword evidence="2" id="KW-1185">Reference proteome</keyword>
<keyword evidence="1" id="KW-0808">Transferase</keyword>
<organism evidence="1 2">
    <name type="scientific">Trema orientale</name>
    <name type="common">Charcoal tree</name>
    <name type="synonym">Celtis orientalis</name>
    <dbReference type="NCBI Taxonomy" id="63057"/>
    <lineage>
        <taxon>Eukaryota</taxon>
        <taxon>Viridiplantae</taxon>
        <taxon>Streptophyta</taxon>
        <taxon>Embryophyta</taxon>
        <taxon>Tracheophyta</taxon>
        <taxon>Spermatophyta</taxon>
        <taxon>Magnoliopsida</taxon>
        <taxon>eudicotyledons</taxon>
        <taxon>Gunneridae</taxon>
        <taxon>Pentapetalae</taxon>
        <taxon>rosids</taxon>
        <taxon>fabids</taxon>
        <taxon>Rosales</taxon>
        <taxon>Cannabaceae</taxon>
        <taxon>Trema</taxon>
    </lineage>
</organism>
<dbReference type="InterPro" id="IPR016181">
    <property type="entry name" value="Acyl_CoA_acyltransferase"/>
</dbReference>
<dbReference type="InParanoid" id="A0A2P5D890"/>
<comment type="caution">
    <text evidence="1">The sequence shown here is derived from an EMBL/GenBank/DDBJ whole genome shotgun (WGS) entry which is preliminary data.</text>
</comment>
<dbReference type="EMBL" id="JXTC01000288">
    <property type="protein sequence ID" value="PON69521.1"/>
    <property type="molecule type" value="Genomic_DNA"/>
</dbReference>
<evidence type="ECO:0000313" key="2">
    <source>
        <dbReference type="Proteomes" id="UP000237000"/>
    </source>
</evidence>
<accession>A0A2P5D890</accession>
<reference evidence="2" key="1">
    <citation type="submission" date="2016-06" db="EMBL/GenBank/DDBJ databases">
        <title>Parallel loss of symbiosis genes in relatives of nitrogen-fixing non-legume Parasponia.</title>
        <authorList>
            <person name="Van Velzen R."/>
            <person name="Holmer R."/>
            <person name="Bu F."/>
            <person name="Rutten L."/>
            <person name="Van Zeijl A."/>
            <person name="Liu W."/>
            <person name="Santuari L."/>
            <person name="Cao Q."/>
            <person name="Sharma T."/>
            <person name="Shen D."/>
            <person name="Roswanjaya Y."/>
            <person name="Wardhani T."/>
            <person name="Kalhor M.S."/>
            <person name="Jansen J."/>
            <person name="Van den Hoogen J."/>
            <person name="Gungor B."/>
            <person name="Hartog M."/>
            <person name="Hontelez J."/>
            <person name="Verver J."/>
            <person name="Yang W.-C."/>
            <person name="Schijlen E."/>
            <person name="Repin R."/>
            <person name="Schilthuizen M."/>
            <person name="Schranz E."/>
            <person name="Heidstra R."/>
            <person name="Miyata K."/>
            <person name="Fedorova E."/>
            <person name="Kohlen W."/>
            <person name="Bisseling T."/>
            <person name="Smit S."/>
            <person name="Geurts R."/>
        </authorList>
    </citation>
    <scope>NUCLEOTIDE SEQUENCE [LARGE SCALE GENOMIC DNA]</scope>
    <source>
        <strain evidence="2">cv. RG33-2</strain>
    </source>
</reference>
<gene>
    <name evidence="1" type="ORF">TorRG33x02_259470</name>
</gene>
<evidence type="ECO:0000313" key="1">
    <source>
        <dbReference type="EMBL" id="PON69521.1"/>
    </source>
</evidence>
<dbReference type="Gene3D" id="3.40.630.30">
    <property type="match status" value="1"/>
</dbReference>